<organism evidence="2 3">
    <name type="scientific">Sphingomonas carotinifaciens</name>
    <dbReference type="NCBI Taxonomy" id="1166323"/>
    <lineage>
        <taxon>Bacteria</taxon>
        <taxon>Pseudomonadati</taxon>
        <taxon>Pseudomonadota</taxon>
        <taxon>Alphaproteobacteria</taxon>
        <taxon>Sphingomonadales</taxon>
        <taxon>Sphingomonadaceae</taxon>
        <taxon>Sphingomonas</taxon>
    </lineage>
</organism>
<name>A0A6N8M055_9SPHN</name>
<proteinExistence type="predicted"/>
<dbReference type="AlphaFoldDB" id="A0A6N8M055"/>
<feature type="domain" description="Tc1-like transposase DDE" evidence="1">
    <location>
        <begin position="146"/>
        <end position="278"/>
    </location>
</feature>
<dbReference type="GO" id="GO:0003676">
    <property type="term" value="F:nucleic acid binding"/>
    <property type="evidence" value="ECO:0007669"/>
    <property type="project" value="InterPro"/>
</dbReference>
<dbReference type="OrthoDB" id="565387at2"/>
<dbReference type="InterPro" id="IPR036397">
    <property type="entry name" value="RNaseH_sf"/>
</dbReference>
<dbReference type="PANTHER" id="PTHR46564">
    <property type="entry name" value="TRANSPOSASE"/>
    <property type="match status" value="1"/>
</dbReference>
<evidence type="ECO:0000313" key="3">
    <source>
        <dbReference type="Proteomes" id="UP000436801"/>
    </source>
</evidence>
<protein>
    <submittedName>
        <fullName evidence="2">IS630 family transposase</fullName>
    </submittedName>
</protein>
<sequence length="315" mass="35389">MGKPLSMDLRSRALAAVDEGMSCRAAAVRFGVAAAMVIRWHDQRRSTGSYAARPQGGDTRLRRIEAHRETVLALHEARRDITLDELRRELGQTGVTVAISTLHRFFVRHGITRKKKTGHAVEQDRADVFSAREAWFDGQLDLDPARLVFIDETWTATNMTRSHGRCPRGERLRMGYPHGHRKTTTLVAGLRMTGMVAPMVLDGPINGDWFEAYVGQVLVPDLRRGDMVIMDNLSSHKRASVRDLIEAAGARLMFLPPYSPDFNPIEKAFSRLKTMLRKAGERTVSGLWSLIGRLVDLFQPQECANHFSSCGYDPH</sequence>
<dbReference type="Gene3D" id="3.30.420.10">
    <property type="entry name" value="Ribonuclease H-like superfamily/Ribonuclease H"/>
    <property type="match status" value="1"/>
</dbReference>
<dbReference type="SUPFAM" id="SSF46689">
    <property type="entry name" value="Homeodomain-like"/>
    <property type="match status" value="1"/>
</dbReference>
<dbReference type="InterPro" id="IPR038717">
    <property type="entry name" value="Tc1-like_DDE_dom"/>
</dbReference>
<dbReference type="InterPro" id="IPR047655">
    <property type="entry name" value="Transpos_IS630-like"/>
</dbReference>
<dbReference type="RefSeq" id="WP_149683572.1">
    <property type="nucleotide sequence ID" value="NZ_FNBI01000015.1"/>
</dbReference>
<evidence type="ECO:0000259" key="1">
    <source>
        <dbReference type="Pfam" id="PF13358"/>
    </source>
</evidence>
<comment type="caution">
    <text evidence="2">The sequence shown here is derived from an EMBL/GenBank/DDBJ whole genome shotgun (WGS) entry which is preliminary data.</text>
</comment>
<accession>A0A6N8M055</accession>
<dbReference type="Pfam" id="PF13358">
    <property type="entry name" value="DDE_3"/>
    <property type="match status" value="1"/>
</dbReference>
<dbReference type="Proteomes" id="UP000436801">
    <property type="component" value="Unassembled WGS sequence"/>
</dbReference>
<gene>
    <name evidence="2" type="ORF">GQR91_13910</name>
</gene>
<evidence type="ECO:0000313" key="2">
    <source>
        <dbReference type="EMBL" id="MWC44732.1"/>
    </source>
</evidence>
<dbReference type="InterPro" id="IPR009057">
    <property type="entry name" value="Homeodomain-like_sf"/>
</dbReference>
<dbReference type="PANTHER" id="PTHR46564:SF1">
    <property type="entry name" value="TRANSPOSASE"/>
    <property type="match status" value="1"/>
</dbReference>
<reference evidence="2 3" key="1">
    <citation type="submission" date="2019-12" db="EMBL/GenBank/DDBJ databases">
        <authorList>
            <person name="Zheng J."/>
        </authorList>
    </citation>
    <scope>NUCLEOTIDE SEQUENCE [LARGE SCALE GENOMIC DNA]</scope>
    <source>
        <strain evidence="2 3">DSM 27347</strain>
    </source>
</reference>
<dbReference type="EMBL" id="WSUT01000005">
    <property type="protein sequence ID" value="MWC44732.1"/>
    <property type="molecule type" value="Genomic_DNA"/>
</dbReference>
<dbReference type="NCBIfam" id="NF033545">
    <property type="entry name" value="transpos_IS630"/>
    <property type="match status" value="1"/>
</dbReference>